<feature type="repeat" description="WD" evidence="3">
    <location>
        <begin position="281"/>
        <end position="324"/>
    </location>
</feature>
<dbReference type="Pfam" id="PF00400">
    <property type="entry name" value="WD40"/>
    <property type="match status" value="4"/>
</dbReference>
<dbReference type="RefSeq" id="XP_011671198.2">
    <property type="nucleotide sequence ID" value="XM_011672896.2"/>
</dbReference>
<feature type="repeat" description="WD" evidence="3">
    <location>
        <begin position="12"/>
        <end position="58"/>
    </location>
</feature>
<evidence type="ECO:0000256" key="2">
    <source>
        <dbReference type="ARBA" id="ARBA00022737"/>
    </source>
</evidence>
<dbReference type="InterPro" id="IPR036322">
    <property type="entry name" value="WD40_repeat_dom_sf"/>
</dbReference>
<keyword evidence="5" id="KW-1185">Reference proteome</keyword>
<evidence type="ECO:0000256" key="1">
    <source>
        <dbReference type="ARBA" id="ARBA00022574"/>
    </source>
</evidence>
<dbReference type="InterPro" id="IPR001680">
    <property type="entry name" value="WD40_rpt"/>
</dbReference>
<dbReference type="PRINTS" id="PR00320">
    <property type="entry name" value="GPROTEINBRPT"/>
</dbReference>
<proteinExistence type="predicted"/>
<keyword evidence="1 3" id="KW-0853">WD repeat</keyword>
<dbReference type="Gene3D" id="2.130.10.10">
    <property type="entry name" value="YVTN repeat-like/Quinoprotein amine dehydrogenase"/>
    <property type="match status" value="2"/>
</dbReference>
<dbReference type="PROSITE" id="PS00678">
    <property type="entry name" value="WD_REPEATS_1"/>
    <property type="match status" value="1"/>
</dbReference>
<dbReference type="InterPro" id="IPR019775">
    <property type="entry name" value="WD40_repeat_CS"/>
</dbReference>
<evidence type="ECO:0000256" key="3">
    <source>
        <dbReference type="PROSITE-ProRule" id="PRU00221"/>
    </source>
</evidence>
<accession>A0A7M7HFD8</accession>
<dbReference type="Proteomes" id="UP000007110">
    <property type="component" value="Unassembled WGS sequence"/>
</dbReference>
<keyword evidence="2" id="KW-0677">Repeat</keyword>
<dbReference type="PROSITE" id="PS50294">
    <property type="entry name" value="WD_REPEATS_REGION"/>
    <property type="match status" value="1"/>
</dbReference>
<dbReference type="InParanoid" id="A0A7M7HFD8"/>
<dbReference type="GeneID" id="584360"/>
<dbReference type="AlphaFoldDB" id="A0A7M7HFD8"/>
<dbReference type="InterPro" id="IPR020472">
    <property type="entry name" value="WD40_PAC1"/>
</dbReference>
<dbReference type="CTD" id="54584"/>
<evidence type="ECO:0000313" key="4">
    <source>
        <dbReference type="EnsemblMetazoa" id="XP_011671198"/>
    </source>
</evidence>
<dbReference type="KEGG" id="spu:584360"/>
<dbReference type="SMART" id="SM00320">
    <property type="entry name" value="WD40"/>
    <property type="match status" value="7"/>
</dbReference>
<evidence type="ECO:0008006" key="6">
    <source>
        <dbReference type="Google" id="ProtNLM"/>
    </source>
</evidence>
<dbReference type="OrthoDB" id="7668193at2759"/>
<dbReference type="PANTHER" id="PTHR19854:SF1">
    <property type="entry name" value="GUANINE NUCLEOTIDE-BINDING PROTEIN SUBUNIT BETA-LIKE PROTEIN 1"/>
    <property type="match status" value="1"/>
</dbReference>
<dbReference type="PANTHER" id="PTHR19854">
    <property type="entry name" value="TRANSDUCIN BETA-LIKE 3"/>
    <property type="match status" value="1"/>
</dbReference>
<evidence type="ECO:0000313" key="5">
    <source>
        <dbReference type="Proteomes" id="UP000007110"/>
    </source>
</evidence>
<reference evidence="5" key="1">
    <citation type="submission" date="2015-02" db="EMBL/GenBank/DDBJ databases">
        <title>Genome sequencing for Strongylocentrotus purpuratus.</title>
        <authorList>
            <person name="Murali S."/>
            <person name="Liu Y."/>
            <person name="Vee V."/>
            <person name="English A."/>
            <person name="Wang M."/>
            <person name="Skinner E."/>
            <person name="Han Y."/>
            <person name="Muzny D.M."/>
            <person name="Worley K.C."/>
            <person name="Gibbs R.A."/>
        </authorList>
    </citation>
    <scope>NUCLEOTIDE SEQUENCE</scope>
</reference>
<sequence length="324" mass="35709">MARQSPDPIFVLRGSNHPVSCVKFAQDPSTHREHFLLSGCTNGQVKIWDLSTRRFTLSLDGHHGQGILTVEGLTDGQIISHGRDGCVHIWEVADGRYDIKTSFTSATTNFCPCVMWHQHGAGFLAVSGGQMSEVRVISLKDHQVIAKLLPPDGHKSLGMPMCMKFMDEKQLLIGYEDGTVALWDVSSCCIMSESKVHQEPVMCLEYCSASNRGISGSSTDRLVSWCITPEGNISSYKEMALTNPGVAALTLRADSKILASGGWDSRIRVWSWKKLKPLAVLTYHTETVNSLDFSPWIEGKGHLMAAGSKDTHISVWSLYNDPKT</sequence>
<reference evidence="4" key="2">
    <citation type="submission" date="2021-01" db="UniProtKB">
        <authorList>
            <consortium name="EnsemblMetazoa"/>
        </authorList>
    </citation>
    <scope>IDENTIFICATION</scope>
</reference>
<dbReference type="SUPFAM" id="SSF50978">
    <property type="entry name" value="WD40 repeat-like"/>
    <property type="match status" value="1"/>
</dbReference>
<dbReference type="OMA" id="YQRQSMQ"/>
<protein>
    <recommendedName>
        <fullName evidence="6">Guanine nucleotide-binding protein subunit beta-like protein 1</fullName>
    </recommendedName>
</protein>
<name>A0A7M7HFD8_STRPU</name>
<organism evidence="4 5">
    <name type="scientific">Strongylocentrotus purpuratus</name>
    <name type="common">Purple sea urchin</name>
    <dbReference type="NCBI Taxonomy" id="7668"/>
    <lineage>
        <taxon>Eukaryota</taxon>
        <taxon>Metazoa</taxon>
        <taxon>Echinodermata</taxon>
        <taxon>Eleutherozoa</taxon>
        <taxon>Echinozoa</taxon>
        <taxon>Echinoidea</taxon>
        <taxon>Euechinoidea</taxon>
        <taxon>Echinacea</taxon>
        <taxon>Camarodonta</taxon>
        <taxon>Echinidea</taxon>
        <taxon>Strongylocentrotidae</taxon>
        <taxon>Strongylocentrotus</taxon>
    </lineage>
</organism>
<dbReference type="InterPro" id="IPR015943">
    <property type="entry name" value="WD40/YVTN_repeat-like_dom_sf"/>
</dbReference>
<dbReference type="EnsemblMetazoa" id="XM_011672896">
    <property type="protein sequence ID" value="XP_011671198"/>
    <property type="gene ID" value="LOC584360"/>
</dbReference>
<feature type="repeat" description="WD" evidence="3">
    <location>
        <begin position="246"/>
        <end position="280"/>
    </location>
</feature>
<dbReference type="PROSITE" id="PS50082">
    <property type="entry name" value="WD_REPEATS_2"/>
    <property type="match status" value="3"/>
</dbReference>